<evidence type="ECO:0000256" key="3">
    <source>
        <dbReference type="ARBA" id="ARBA00022884"/>
    </source>
</evidence>
<dbReference type="Pfam" id="PF00076">
    <property type="entry name" value="RRM_1"/>
    <property type="match status" value="1"/>
</dbReference>
<dbReference type="InterPro" id="IPR000504">
    <property type="entry name" value="RRM_dom"/>
</dbReference>
<feature type="compositionally biased region" description="Basic residues" evidence="6">
    <location>
        <begin position="155"/>
        <end position="165"/>
    </location>
</feature>
<dbReference type="PANTHER" id="PTHR23236">
    <property type="entry name" value="EUKARYOTIC TRANSLATION INITIATION FACTOR 4B/4H"/>
    <property type="match status" value="1"/>
</dbReference>
<feature type="region of interest" description="Disordered" evidence="6">
    <location>
        <begin position="135"/>
        <end position="214"/>
    </location>
</feature>
<comment type="subcellular location">
    <subcellularLocation>
        <location evidence="1">Nucleus</location>
        <location evidence="1">Nucleolus</location>
    </subcellularLocation>
</comment>
<dbReference type="GO" id="GO:0005730">
    <property type="term" value="C:nucleolus"/>
    <property type="evidence" value="ECO:0007669"/>
    <property type="project" value="UniProtKB-SubCell"/>
</dbReference>
<dbReference type="SUPFAM" id="SSF54928">
    <property type="entry name" value="RNA-binding domain, RBD"/>
    <property type="match status" value="1"/>
</dbReference>
<dbReference type="PROSITE" id="PS50102">
    <property type="entry name" value="RRM"/>
    <property type="match status" value="1"/>
</dbReference>
<comment type="similarity">
    <text evidence="2">Belongs to the RRM RBM34 family.</text>
</comment>
<feature type="compositionally biased region" description="Acidic residues" evidence="6">
    <location>
        <begin position="18"/>
        <end position="63"/>
    </location>
</feature>
<feature type="domain" description="RRM" evidence="7">
    <location>
        <begin position="76"/>
        <end position="147"/>
    </location>
</feature>
<accession>U5EE22</accession>
<feature type="compositionally biased region" description="Basic residues" evidence="6">
    <location>
        <begin position="1"/>
        <end position="12"/>
    </location>
</feature>
<dbReference type="PANTHER" id="PTHR23236:SF25">
    <property type="entry name" value="RNA-BINDING PROTEIN 34"/>
    <property type="match status" value="1"/>
</dbReference>
<dbReference type="EMBL" id="GANO01004485">
    <property type="protein sequence ID" value="JAB55386.1"/>
    <property type="molecule type" value="mRNA"/>
</dbReference>
<feature type="region of interest" description="Disordered" evidence="6">
    <location>
        <begin position="1"/>
        <end position="75"/>
    </location>
</feature>
<evidence type="ECO:0000256" key="4">
    <source>
        <dbReference type="ARBA" id="ARBA00023242"/>
    </source>
</evidence>
<evidence type="ECO:0000313" key="8">
    <source>
        <dbReference type="EMBL" id="JAB55386.1"/>
    </source>
</evidence>
<reference evidence="8" key="1">
    <citation type="journal article" date="2014" name="Insect Biochem. Mol. Biol.">
        <title>An insight into the sialome of the frog biting fly, Corethrella appendiculata.</title>
        <authorList>
            <person name="Ribeiro J.M.C."/>
            <person name="Chagas A.C."/>
            <person name="Pham V.M."/>
            <person name="Lounibos L.P."/>
            <person name="Calvo E."/>
        </authorList>
    </citation>
    <scope>NUCLEOTIDE SEQUENCE</scope>
    <source>
        <tissue evidence="8">Salivary glands</tissue>
    </source>
</reference>
<evidence type="ECO:0000259" key="7">
    <source>
        <dbReference type="PROSITE" id="PS50102"/>
    </source>
</evidence>
<dbReference type="InterPro" id="IPR035979">
    <property type="entry name" value="RBD_domain_sf"/>
</dbReference>
<keyword evidence="4" id="KW-0539">Nucleus</keyword>
<evidence type="ECO:0000256" key="1">
    <source>
        <dbReference type="ARBA" id="ARBA00004604"/>
    </source>
</evidence>
<evidence type="ECO:0000256" key="2">
    <source>
        <dbReference type="ARBA" id="ARBA00007077"/>
    </source>
</evidence>
<organism evidence="8">
    <name type="scientific">Corethrella appendiculata</name>
    <dbReference type="NCBI Taxonomy" id="1370023"/>
    <lineage>
        <taxon>Eukaryota</taxon>
        <taxon>Metazoa</taxon>
        <taxon>Ecdysozoa</taxon>
        <taxon>Arthropoda</taxon>
        <taxon>Hexapoda</taxon>
        <taxon>Insecta</taxon>
        <taxon>Pterygota</taxon>
        <taxon>Neoptera</taxon>
        <taxon>Endopterygota</taxon>
        <taxon>Diptera</taxon>
        <taxon>Nematocera</taxon>
        <taxon>Culicoidea</taxon>
        <taxon>Chaoboridae</taxon>
        <taxon>Corethrella</taxon>
    </lineage>
</organism>
<evidence type="ECO:0000256" key="6">
    <source>
        <dbReference type="SAM" id="MobiDB-lite"/>
    </source>
</evidence>
<protein>
    <submittedName>
        <fullName evidence="8">Putative nucleolar protein that binds nuclear localization sequence</fullName>
    </submittedName>
</protein>
<dbReference type="Gene3D" id="3.30.70.330">
    <property type="match status" value="1"/>
</dbReference>
<sequence>KMPQFKNKKQIKKQIEEIVSDEEIEDDSDEDEEIETDEDEDDVDSGNDEESDDIDAEESEQESDNQGSNAEESLSRTVFVGHLDFKLKAEELQKYFEKCGEIISARVVHRRGIGFVEFKEEEAVLEALKLEKSELNGREIHVERSKSTKDPNTGKGKKKKSKKPAHVPLVLAPKKQNQTKKFKPKKFNDKGGNNKKRKSDNSFEKNVKNKKLKK</sequence>
<keyword evidence="3 5" id="KW-0694">RNA-binding</keyword>
<feature type="non-terminal residue" evidence="8">
    <location>
        <position position="214"/>
    </location>
</feature>
<dbReference type="AlphaFoldDB" id="U5EE22"/>
<feature type="compositionally biased region" description="Polar residues" evidence="6">
    <location>
        <begin position="65"/>
        <end position="75"/>
    </location>
</feature>
<proteinExistence type="evidence at transcript level"/>
<dbReference type="InterPro" id="IPR012677">
    <property type="entry name" value="Nucleotide-bd_a/b_plait_sf"/>
</dbReference>
<feature type="compositionally biased region" description="Basic and acidic residues" evidence="6">
    <location>
        <begin position="135"/>
        <end position="149"/>
    </location>
</feature>
<name>U5EE22_9DIPT</name>
<dbReference type="GO" id="GO:0000463">
    <property type="term" value="P:maturation of LSU-rRNA from tricistronic rRNA transcript (SSU-rRNA, 5.8S rRNA, LSU-rRNA)"/>
    <property type="evidence" value="ECO:0007669"/>
    <property type="project" value="TreeGrafter"/>
</dbReference>
<dbReference type="SMART" id="SM00360">
    <property type="entry name" value="RRM"/>
    <property type="match status" value="1"/>
</dbReference>
<feature type="non-terminal residue" evidence="8">
    <location>
        <position position="1"/>
    </location>
</feature>
<evidence type="ECO:0000256" key="5">
    <source>
        <dbReference type="PROSITE-ProRule" id="PRU00176"/>
    </source>
</evidence>
<dbReference type="GO" id="GO:0019843">
    <property type="term" value="F:rRNA binding"/>
    <property type="evidence" value="ECO:0007669"/>
    <property type="project" value="TreeGrafter"/>
</dbReference>